<dbReference type="PANTHER" id="PTHR30007">
    <property type="entry name" value="PHP DOMAIN PROTEIN"/>
    <property type="match status" value="1"/>
</dbReference>
<feature type="domain" description="Transposase IS4-like" evidence="2">
    <location>
        <begin position="151"/>
        <end position="285"/>
    </location>
</feature>
<dbReference type="Proteomes" id="UP000001937">
    <property type="component" value="Chromosome"/>
</dbReference>
<gene>
    <name evidence="3" type="ordered locus">Francci3_2025</name>
</gene>
<protein>
    <submittedName>
        <fullName evidence="3">Transposase, IS4 family</fullName>
    </submittedName>
</protein>
<dbReference type="eggNOG" id="COG3293">
    <property type="taxonomic scope" value="Bacteria"/>
</dbReference>
<reference evidence="3 4" key="1">
    <citation type="journal article" date="2007" name="Genome Res.">
        <title>Genome characteristics of facultatively symbiotic Frankia sp. strains reflect host range and host plant biogeography.</title>
        <authorList>
            <person name="Normand P."/>
            <person name="Lapierre P."/>
            <person name="Tisa L.S."/>
            <person name="Gogarten J.P."/>
            <person name="Alloisio N."/>
            <person name="Bagnarol E."/>
            <person name="Bassi C.A."/>
            <person name="Berry A.M."/>
            <person name="Bickhart D.M."/>
            <person name="Choisne N."/>
            <person name="Couloux A."/>
            <person name="Cournoyer B."/>
            <person name="Cruveiller S."/>
            <person name="Daubin V."/>
            <person name="Demange N."/>
            <person name="Francino M.P."/>
            <person name="Goltsman E."/>
            <person name="Huang Y."/>
            <person name="Kopp O.R."/>
            <person name="Labarre L."/>
            <person name="Lapidus A."/>
            <person name="Lavire C."/>
            <person name="Marechal J."/>
            <person name="Martinez M."/>
            <person name="Mastronunzio J.E."/>
            <person name="Mullin B.C."/>
            <person name="Niemann J."/>
            <person name="Pujic P."/>
            <person name="Rawnsley T."/>
            <person name="Rouy Z."/>
            <person name="Schenowitz C."/>
            <person name="Sellstedt A."/>
            <person name="Tavares F."/>
            <person name="Tomkins J.P."/>
            <person name="Vallenet D."/>
            <person name="Valverde C."/>
            <person name="Wall L.G."/>
            <person name="Wang Y."/>
            <person name="Medigue C."/>
            <person name="Benson D.R."/>
        </authorList>
    </citation>
    <scope>NUCLEOTIDE SEQUENCE [LARGE SCALE GENOMIC DNA]</scope>
    <source>
        <strain evidence="4">DSM 45818 / CECT 9043 / CcI3</strain>
    </source>
</reference>
<dbReference type="PhylomeDB" id="Q2JBE3"/>
<keyword evidence="4" id="KW-1185">Reference proteome</keyword>
<dbReference type="PANTHER" id="PTHR30007:SF1">
    <property type="entry name" value="BLR1914 PROTEIN"/>
    <property type="match status" value="1"/>
</dbReference>
<evidence type="ECO:0000256" key="1">
    <source>
        <dbReference type="SAM" id="MobiDB-lite"/>
    </source>
</evidence>
<evidence type="ECO:0000259" key="2">
    <source>
        <dbReference type="Pfam" id="PF01609"/>
    </source>
</evidence>
<dbReference type="GO" id="GO:0006313">
    <property type="term" value="P:DNA transposition"/>
    <property type="evidence" value="ECO:0007669"/>
    <property type="project" value="InterPro"/>
</dbReference>
<evidence type="ECO:0000313" key="4">
    <source>
        <dbReference type="Proteomes" id="UP000001937"/>
    </source>
</evidence>
<dbReference type="InterPro" id="IPR002559">
    <property type="entry name" value="Transposase_11"/>
</dbReference>
<proteinExistence type="predicted"/>
<dbReference type="STRING" id="106370.Francci3_2025"/>
<dbReference type="NCBIfam" id="NF033580">
    <property type="entry name" value="transpos_IS5_3"/>
    <property type="match status" value="1"/>
</dbReference>
<accession>Q2JBE3</accession>
<dbReference type="HOGENOM" id="CLU_055261_1_1_11"/>
<feature type="region of interest" description="Disordered" evidence="1">
    <location>
        <begin position="127"/>
        <end position="158"/>
    </location>
</feature>
<sequence length="296" mass="31484">MPPVPRMPVRACLAWPLRVHIDHGCVGEQPRRAAGPGRVVGAGGTAAAPVRGPLAGRWDCPDRGSGGVYRGGLRADLGVCLAASAVRVRGVGTHGAPSVPGVDPGGCLASTAPQDLGSARCGRTGRLVIGDRGRGQPASEKGGSLTGPNPVDRGKPGSKIHVLTDAGGLPLVVAVSPANPHDSGAFVPLVASIPAIRSRRGPRRRHPAKLRADKAYDQPERRRFLRRRGIAVRIARRGVDSTERLGRHRWKVERTLAWLGGYRRLTIRYERNGYNFLGFLCLAAAITCWKKLPHST</sequence>
<dbReference type="GO" id="GO:0003677">
    <property type="term" value="F:DNA binding"/>
    <property type="evidence" value="ECO:0007669"/>
    <property type="project" value="InterPro"/>
</dbReference>
<dbReference type="AlphaFoldDB" id="Q2JBE3"/>
<dbReference type="GO" id="GO:0004803">
    <property type="term" value="F:transposase activity"/>
    <property type="evidence" value="ECO:0007669"/>
    <property type="project" value="InterPro"/>
</dbReference>
<organism evidence="3 4">
    <name type="scientific">Frankia casuarinae (strain DSM 45818 / CECT 9043 / HFP020203 / CcI3)</name>
    <dbReference type="NCBI Taxonomy" id="106370"/>
    <lineage>
        <taxon>Bacteria</taxon>
        <taxon>Bacillati</taxon>
        <taxon>Actinomycetota</taxon>
        <taxon>Actinomycetes</taxon>
        <taxon>Frankiales</taxon>
        <taxon>Frankiaceae</taxon>
        <taxon>Frankia</taxon>
    </lineage>
</organism>
<dbReference type="KEGG" id="fra:Francci3_2025"/>
<name>Q2JBE3_FRACC</name>
<dbReference type="Pfam" id="PF01609">
    <property type="entry name" value="DDE_Tnp_1"/>
    <property type="match status" value="1"/>
</dbReference>
<evidence type="ECO:0000313" key="3">
    <source>
        <dbReference type="EMBL" id="ABD11399.1"/>
    </source>
</evidence>
<dbReference type="EMBL" id="CP000249">
    <property type="protein sequence ID" value="ABD11399.1"/>
    <property type="molecule type" value="Genomic_DNA"/>
</dbReference>